<organism evidence="6 7">
    <name type="scientific">Mycena pura</name>
    <dbReference type="NCBI Taxonomy" id="153505"/>
    <lineage>
        <taxon>Eukaryota</taxon>
        <taxon>Fungi</taxon>
        <taxon>Dikarya</taxon>
        <taxon>Basidiomycota</taxon>
        <taxon>Agaricomycotina</taxon>
        <taxon>Agaricomycetes</taxon>
        <taxon>Agaricomycetidae</taxon>
        <taxon>Agaricales</taxon>
        <taxon>Marasmiineae</taxon>
        <taxon>Mycenaceae</taxon>
        <taxon>Mycena</taxon>
    </lineage>
</organism>
<evidence type="ECO:0000256" key="2">
    <source>
        <dbReference type="ARBA" id="ARBA00022723"/>
    </source>
</evidence>
<evidence type="ECO:0000256" key="4">
    <source>
        <dbReference type="ARBA" id="ARBA00023163"/>
    </source>
</evidence>
<keyword evidence="5" id="KW-0539">Nucleus</keyword>
<accession>A0AAD6VJE9</accession>
<dbReference type="EMBL" id="JARJCW010000018">
    <property type="protein sequence ID" value="KAJ7214881.1"/>
    <property type="molecule type" value="Genomic_DNA"/>
</dbReference>
<comment type="caution">
    <text evidence="6">The sequence shown here is derived from an EMBL/GenBank/DDBJ whole genome shotgun (WGS) entry which is preliminary data.</text>
</comment>
<sequence length="391" mass="42392">MIAMRVDMFLTRFAQHQFFFLDATELRIAIFGSLSAAHSRRDVLSRGLLNAMFLWASRDFMADGFSEEDLLARTVTDIANDTMLIDSWQRTLQAIQAQVLLSLYHMDTGRFLEGRYHCAAVTSLAYSTNLHQLGYPSLTGPFPPDFLQHSLPVDADNAQSAKLIGAFRSIVILNNYWVAATGAPSNVPSGTMIGAPWLTSYQVTHLPSVSVVTHNDVSGMSPFALLANASTFLERTIAFTAQHQGLPHPAEFAALDARLETFRASLRIICDGVGAPRTTQLCLAIPIFVNAAILQLHAPRNISSSAALHKCFAAARDVAALLADARLGDWEHPDPVFGPILAAFAEFLIGQLPSGLPSVPAYLSAGKCHAAVQQRYTAAQVSLGLGVFPQQ</sequence>
<keyword evidence="3" id="KW-0805">Transcription regulation</keyword>
<keyword evidence="4" id="KW-0804">Transcription</keyword>
<comment type="subcellular location">
    <subcellularLocation>
        <location evidence="1">Nucleus</location>
    </subcellularLocation>
</comment>
<dbReference type="GO" id="GO:0000981">
    <property type="term" value="F:DNA-binding transcription factor activity, RNA polymerase II-specific"/>
    <property type="evidence" value="ECO:0007669"/>
    <property type="project" value="InterPro"/>
</dbReference>
<evidence type="ECO:0000256" key="1">
    <source>
        <dbReference type="ARBA" id="ARBA00004123"/>
    </source>
</evidence>
<dbReference type="PANTHER" id="PTHR47338">
    <property type="entry name" value="ZN(II)2CYS6 TRANSCRIPTION FACTOR (EUROFUNG)-RELATED"/>
    <property type="match status" value="1"/>
</dbReference>
<dbReference type="Proteomes" id="UP001219525">
    <property type="component" value="Unassembled WGS sequence"/>
</dbReference>
<keyword evidence="2" id="KW-0479">Metal-binding</keyword>
<dbReference type="AlphaFoldDB" id="A0AAD6VJE9"/>
<evidence type="ECO:0000313" key="7">
    <source>
        <dbReference type="Proteomes" id="UP001219525"/>
    </source>
</evidence>
<dbReference type="GO" id="GO:0005634">
    <property type="term" value="C:nucleus"/>
    <property type="evidence" value="ECO:0007669"/>
    <property type="project" value="UniProtKB-SubCell"/>
</dbReference>
<name>A0AAD6VJE9_9AGAR</name>
<dbReference type="InterPro" id="IPR050815">
    <property type="entry name" value="TF_fung"/>
</dbReference>
<protein>
    <submittedName>
        <fullName evidence="6">Uncharacterized protein</fullName>
    </submittedName>
</protein>
<evidence type="ECO:0000313" key="6">
    <source>
        <dbReference type="EMBL" id="KAJ7214881.1"/>
    </source>
</evidence>
<evidence type="ECO:0000256" key="3">
    <source>
        <dbReference type="ARBA" id="ARBA00023015"/>
    </source>
</evidence>
<dbReference type="PANTHER" id="PTHR47338:SF29">
    <property type="entry name" value="ZN(2)-C6 FUNGAL-TYPE DOMAIN-CONTAINING PROTEIN"/>
    <property type="match status" value="1"/>
</dbReference>
<reference evidence="6" key="1">
    <citation type="submission" date="2023-03" db="EMBL/GenBank/DDBJ databases">
        <title>Massive genome expansion in bonnet fungi (Mycena s.s.) driven by repeated elements and novel gene families across ecological guilds.</title>
        <authorList>
            <consortium name="Lawrence Berkeley National Laboratory"/>
            <person name="Harder C.B."/>
            <person name="Miyauchi S."/>
            <person name="Viragh M."/>
            <person name="Kuo A."/>
            <person name="Thoen E."/>
            <person name="Andreopoulos B."/>
            <person name="Lu D."/>
            <person name="Skrede I."/>
            <person name="Drula E."/>
            <person name="Henrissat B."/>
            <person name="Morin E."/>
            <person name="Kohler A."/>
            <person name="Barry K."/>
            <person name="LaButti K."/>
            <person name="Morin E."/>
            <person name="Salamov A."/>
            <person name="Lipzen A."/>
            <person name="Mereny Z."/>
            <person name="Hegedus B."/>
            <person name="Baldrian P."/>
            <person name="Stursova M."/>
            <person name="Weitz H."/>
            <person name="Taylor A."/>
            <person name="Grigoriev I.V."/>
            <person name="Nagy L.G."/>
            <person name="Martin F."/>
            <person name="Kauserud H."/>
        </authorList>
    </citation>
    <scope>NUCLEOTIDE SEQUENCE</scope>
    <source>
        <strain evidence="6">9144</strain>
    </source>
</reference>
<evidence type="ECO:0000256" key="5">
    <source>
        <dbReference type="ARBA" id="ARBA00023242"/>
    </source>
</evidence>
<dbReference type="GO" id="GO:0046872">
    <property type="term" value="F:metal ion binding"/>
    <property type="evidence" value="ECO:0007669"/>
    <property type="project" value="UniProtKB-KW"/>
</dbReference>
<proteinExistence type="predicted"/>
<dbReference type="CDD" id="cd12148">
    <property type="entry name" value="fungal_TF_MHR"/>
    <property type="match status" value="1"/>
</dbReference>
<keyword evidence="7" id="KW-1185">Reference proteome</keyword>
<gene>
    <name evidence="6" type="ORF">GGX14DRAFT_443336</name>
</gene>